<feature type="region of interest" description="Disordered" evidence="11">
    <location>
        <begin position="271"/>
        <end position="291"/>
    </location>
</feature>
<feature type="binding site" evidence="8">
    <location>
        <position position="326"/>
    </location>
    <ligand>
        <name>Zn(2+)</name>
        <dbReference type="ChEBI" id="CHEBI:29105"/>
        <label>2</label>
    </ligand>
</feature>
<evidence type="ECO:0000256" key="10">
    <source>
        <dbReference type="RuleBase" id="RU003946"/>
    </source>
</evidence>
<dbReference type="SMART" id="SM00098">
    <property type="entry name" value="alkPPc"/>
    <property type="match status" value="1"/>
</dbReference>
<dbReference type="EMBL" id="BNJF01000001">
    <property type="protein sequence ID" value="GHO45496.1"/>
    <property type="molecule type" value="Genomic_DNA"/>
</dbReference>
<dbReference type="InterPro" id="IPR001952">
    <property type="entry name" value="Alkaline_phosphatase"/>
</dbReference>
<keyword evidence="4" id="KW-0378">Hydrolase</keyword>
<dbReference type="PANTHER" id="PTHR11596">
    <property type="entry name" value="ALKALINE PHOSPHATASE"/>
    <property type="match status" value="1"/>
</dbReference>
<comment type="cofactor">
    <cofactor evidence="8">
        <name>Zn(2+)</name>
        <dbReference type="ChEBI" id="CHEBI:29105"/>
    </cofactor>
    <text evidence="8">Binds 2 Zn(2+) ions.</text>
</comment>
<evidence type="ECO:0000256" key="4">
    <source>
        <dbReference type="ARBA" id="ARBA00022801"/>
    </source>
</evidence>
<feature type="binding site" evidence="8">
    <location>
        <position position="365"/>
    </location>
    <ligand>
        <name>Zn(2+)</name>
        <dbReference type="ChEBI" id="CHEBI:29105"/>
        <label>2</label>
    </ligand>
</feature>
<keyword evidence="9" id="KW-1015">Disulfide bond</keyword>
<feature type="binding site" evidence="8">
    <location>
        <position position="155"/>
    </location>
    <ligand>
        <name>Mg(2+)</name>
        <dbReference type="ChEBI" id="CHEBI:18420"/>
    </ligand>
</feature>
<gene>
    <name evidence="13" type="primary">phoA</name>
    <name evidence="13" type="ORF">KSX_36590</name>
</gene>
<comment type="cofactor">
    <cofactor evidence="8">
        <name>Mg(2+)</name>
        <dbReference type="ChEBI" id="CHEBI:18420"/>
    </cofactor>
    <text evidence="8">Binds 1 Mg(2+) ion.</text>
</comment>
<proteinExistence type="inferred from homology"/>
<feature type="binding site" evidence="8">
    <location>
        <position position="364"/>
    </location>
    <ligand>
        <name>Zn(2+)</name>
        <dbReference type="ChEBI" id="CHEBI:29105"/>
        <label>2</label>
    </ligand>
</feature>
<dbReference type="RefSeq" id="WP_220194825.1">
    <property type="nucleotide sequence ID" value="NZ_BNJF01000001.1"/>
</dbReference>
<feature type="chain" id="PRO_5035174021" evidence="12">
    <location>
        <begin position="28"/>
        <end position="447"/>
    </location>
</feature>
<evidence type="ECO:0000313" key="14">
    <source>
        <dbReference type="Proteomes" id="UP000612362"/>
    </source>
</evidence>
<dbReference type="PROSITE" id="PS00123">
    <property type="entry name" value="ALKALINE_PHOSPHATASE"/>
    <property type="match status" value="1"/>
</dbReference>
<dbReference type="SUPFAM" id="SSF53649">
    <property type="entry name" value="Alkaline phosphatase-like"/>
    <property type="match status" value="1"/>
</dbReference>
<dbReference type="GO" id="GO:0046872">
    <property type="term" value="F:metal ion binding"/>
    <property type="evidence" value="ECO:0007669"/>
    <property type="project" value="UniProtKB-KW"/>
</dbReference>
<evidence type="ECO:0000256" key="3">
    <source>
        <dbReference type="ARBA" id="ARBA00022723"/>
    </source>
</evidence>
<feature type="binding site" evidence="8">
    <location>
        <position position="317"/>
    </location>
    <ligand>
        <name>Mg(2+)</name>
        <dbReference type="ChEBI" id="CHEBI:18420"/>
    </ligand>
</feature>
<dbReference type="PANTHER" id="PTHR11596:SF5">
    <property type="entry name" value="ALKALINE PHOSPHATASE"/>
    <property type="match status" value="1"/>
</dbReference>
<comment type="caution">
    <text evidence="13">The sequence shown here is derived from an EMBL/GenBank/DDBJ whole genome shotgun (WGS) entry which is preliminary data.</text>
</comment>
<keyword evidence="14" id="KW-1185">Reference proteome</keyword>
<feature type="disulfide bond" evidence="9">
    <location>
        <begin position="168"/>
        <end position="177"/>
    </location>
</feature>
<reference evidence="13" key="1">
    <citation type="submission" date="2020-10" db="EMBL/GenBank/DDBJ databases">
        <title>Taxonomic study of unclassified bacteria belonging to the class Ktedonobacteria.</title>
        <authorList>
            <person name="Yabe S."/>
            <person name="Wang C.M."/>
            <person name="Zheng Y."/>
            <person name="Sakai Y."/>
            <person name="Cavaletti L."/>
            <person name="Monciardini P."/>
            <person name="Donadio S."/>
        </authorList>
    </citation>
    <scope>NUCLEOTIDE SEQUENCE</scope>
    <source>
        <strain evidence="13">SOSP1-1</strain>
    </source>
</reference>
<dbReference type="InterPro" id="IPR017850">
    <property type="entry name" value="Alkaline_phosphatase_core_sf"/>
</dbReference>
<keyword evidence="2" id="KW-0597">Phosphoprotein</keyword>
<feature type="binding site" evidence="8">
    <location>
        <position position="410"/>
    </location>
    <ligand>
        <name>Zn(2+)</name>
        <dbReference type="ChEBI" id="CHEBI:29105"/>
        <label>2</label>
    </ligand>
</feature>
<dbReference type="AlphaFoldDB" id="A0A8J3I0T0"/>
<feature type="active site" description="Phosphoserine intermediate" evidence="7">
    <location>
        <position position="101"/>
    </location>
</feature>
<feature type="binding site" evidence="8">
    <location>
        <position position="322"/>
    </location>
    <ligand>
        <name>Zn(2+)</name>
        <dbReference type="ChEBI" id="CHEBI:29105"/>
        <label>2</label>
    </ligand>
</feature>
<accession>A0A8J3I0T0</accession>
<feature type="compositionally biased region" description="Polar residues" evidence="11">
    <location>
        <begin position="275"/>
        <end position="291"/>
    </location>
</feature>
<dbReference type="Proteomes" id="UP000612362">
    <property type="component" value="Unassembled WGS sequence"/>
</dbReference>
<sequence>MPIKWLKKSIFVIVALVALLIPGAALAQNVLASHGDGGRHAKNVILFIGDGMGDSEITIARNYYVGANGRLNMDRLPFIGASTTYALQEANPLLTEFVTDSAASGTGWATGTKTSNGRISTTAKTDIDLPTLLELAQKSGYLTGDVSTAELTDATPAVLASHVSNRNCQGPADMGSCPQDKISAGGPGSIAEQEVAHNINVLLGGGKQRFDQLITDGKYAGKSVLESARNQGYTIATDANSLKQSNGKHVLGLFNSGNMSLEWTGTPAQPYPGSGPQTCQQNQRPANEPSLSDMTKKALDLLQNNHDNKNGFFLQVEGASIDKQDHASSPCQQIGETIAFDNAIKQGMEFARTHPDTLILVTADHGHTSQIIESPTNASQPGAFSKLITKDGSIMCVSYATAPVGASQSHTGTQVRIAAMGPDANKVMGVINQTDIFKIIKERLSLR</sequence>
<dbReference type="InterPro" id="IPR018299">
    <property type="entry name" value="Alkaline_phosphatase_AS"/>
</dbReference>
<comment type="similarity">
    <text evidence="1 10">Belongs to the alkaline phosphatase family.</text>
</comment>
<dbReference type="Pfam" id="PF00245">
    <property type="entry name" value="Alk_phosphatase"/>
    <property type="match status" value="2"/>
</dbReference>
<feature type="binding site" evidence="8">
    <location>
        <position position="50"/>
    </location>
    <ligand>
        <name>Zn(2+)</name>
        <dbReference type="ChEBI" id="CHEBI:29105"/>
        <label>2</label>
    </ligand>
</feature>
<organism evidence="13 14">
    <name type="scientific">Ktedonospora formicarum</name>
    <dbReference type="NCBI Taxonomy" id="2778364"/>
    <lineage>
        <taxon>Bacteria</taxon>
        <taxon>Bacillati</taxon>
        <taxon>Chloroflexota</taxon>
        <taxon>Ktedonobacteria</taxon>
        <taxon>Ktedonobacterales</taxon>
        <taxon>Ktedonobacteraceae</taxon>
        <taxon>Ktedonospora</taxon>
    </lineage>
</organism>
<evidence type="ECO:0000256" key="6">
    <source>
        <dbReference type="ARBA" id="ARBA00022842"/>
    </source>
</evidence>
<protein>
    <submittedName>
        <fullName evidence="13">Alkaline phosphatase</fullName>
    </submittedName>
</protein>
<feature type="binding site" evidence="8">
    <location>
        <position position="50"/>
    </location>
    <ligand>
        <name>Mg(2+)</name>
        <dbReference type="ChEBI" id="CHEBI:18420"/>
    </ligand>
</feature>
<dbReference type="Gene3D" id="3.40.720.10">
    <property type="entry name" value="Alkaline Phosphatase, subunit A"/>
    <property type="match status" value="1"/>
</dbReference>
<keyword evidence="6 8" id="KW-0460">Magnesium</keyword>
<dbReference type="PRINTS" id="PR00113">
    <property type="entry name" value="ALKPHPHTASE"/>
</dbReference>
<evidence type="ECO:0000256" key="1">
    <source>
        <dbReference type="ARBA" id="ARBA00005984"/>
    </source>
</evidence>
<name>A0A8J3I0T0_9CHLR</name>
<feature type="signal peptide" evidence="12">
    <location>
        <begin position="1"/>
        <end position="27"/>
    </location>
</feature>
<keyword evidence="5 8" id="KW-0862">Zinc</keyword>
<evidence type="ECO:0000256" key="5">
    <source>
        <dbReference type="ARBA" id="ARBA00022833"/>
    </source>
</evidence>
<keyword evidence="3 8" id="KW-0479">Metal-binding</keyword>
<evidence type="ECO:0000256" key="9">
    <source>
        <dbReference type="PIRSR" id="PIRSR601952-3"/>
    </source>
</evidence>
<evidence type="ECO:0000256" key="8">
    <source>
        <dbReference type="PIRSR" id="PIRSR601952-2"/>
    </source>
</evidence>
<evidence type="ECO:0000313" key="13">
    <source>
        <dbReference type="EMBL" id="GHO45496.1"/>
    </source>
</evidence>
<evidence type="ECO:0000256" key="7">
    <source>
        <dbReference type="PIRSR" id="PIRSR601952-1"/>
    </source>
</evidence>
<evidence type="ECO:0000256" key="11">
    <source>
        <dbReference type="SAM" id="MobiDB-lite"/>
    </source>
</evidence>
<keyword evidence="12" id="KW-0732">Signal</keyword>
<dbReference type="CDD" id="cd16012">
    <property type="entry name" value="ALP"/>
    <property type="match status" value="1"/>
</dbReference>
<dbReference type="GO" id="GO:0004035">
    <property type="term" value="F:alkaline phosphatase activity"/>
    <property type="evidence" value="ECO:0007669"/>
    <property type="project" value="TreeGrafter"/>
</dbReference>
<feature type="binding site" evidence="8">
    <location>
        <position position="153"/>
    </location>
    <ligand>
        <name>Mg(2+)</name>
        <dbReference type="ChEBI" id="CHEBI:18420"/>
    </ligand>
</feature>
<evidence type="ECO:0000256" key="2">
    <source>
        <dbReference type="ARBA" id="ARBA00022553"/>
    </source>
</evidence>
<evidence type="ECO:0000256" key="12">
    <source>
        <dbReference type="SAM" id="SignalP"/>
    </source>
</evidence>